<name>A0A2W5FKU9_9BACT</name>
<sequence length="493" mass="55459">MILKKESLFKVDKIKIAQYENKMRKSFFKAAFFAAACTITGPDFNPRQDKIINPPHIEPFEKIKSATQAGAIEGSFHSTMVNQHEVYAMPSTLRNLGNALPEISALSGKDIAIVEPSNQDNFTSFLAFSGFARMLKGPDPEEIKTQILLHQLDANLRAMYGANYSAQRVDPGQNKACIITGEIKGGFVHLASQIGHIPQSLKTAGYQRNFDDKKSLLLFVLFHEASHCRSHGGKEDFFASEINADRIAIQHYSELRTKGWNLDPALPQKVKSLRLLAPLFDASTEPQHVMSGLMEVHSSAGGLSGDKRNAIDLLREAGLFNFIVKSKIYDGIPPEKKKKFHEIADKRTIEFMTDQKMQLEIMARQSGEDQRIAQSVLKMWPFMHDIITKQIVSNMAQNEDRTIIRQALFSLLEDNAKIKLSSKITIEAAQIARASLQAWDVLGLRNKDYERHAIFKDKDVLLRNFRTLSEIMEKALEKESPAITKERSSLTIG</sequence>
<reference evidence="1 2" key="1">
    <citation type="submission" date="2017-08" db="EMBL/GenBank/DDBJ databases">
        <title>Infants hospitalized years apart are colonized by the same room-sourced microbial strains.</title>
        <authorList>
            <person name="Brooks B."/>
            <person name="Olm M.R."/>
            <person name="Firek B.A."/>
            <person name="Baker R."/>
            <person name="Thomas B.C."/>
            <person name="Morowitz M.J."/>
            <person name="Banfield J.F."/>
        </authorList>
    </citation>
    <scope>NUCLEOTIDE SEQUENCE [LARGE SCALE GENOMIC DNA]</scope>
    <source>
        <strain evidence="1">S2_006_000_R2_64</strain>
    </source>
</reference>
<accession>A0A2W5FKU9</accession>
<gene>
    <name evidence="1" type="ORF">DI586_03165</name>
</gene>
<dbReference type="Proteomes" id="UP000249739">
    <property type="component" value="Unassembled WGS sequence"/>
</dbReference>
<evidence type="ECO:0000313" key="2">
    <source>
        <dbReference type="Proteomes" id="UP000249739"/>
    </source>
</evidence>
<organism evidence="1 2">
    <name type="scientific">Micavibrio aeruginosavorus</name>
    <dbReference type="NCBI Taxonomy" id="349221"/>
    <lineage>
        <taxon>Bacteria</taxon>
        <taxon>Pseudomonadati</taxon>
        <taxon>Bdellovibrionota</taxon>
        <taxon>Bdellovibrionia</taxon>
        <taxon>Bdellovibrionales</taxon>
        <taxon>Pseudobdellovibrionaceae</taxon>
        <taxon>Micavibrio</taxon>
    </lineage>
</organism>
<dbReference type="EMBL" id="QFOT01000021">
    <property type="protein sequence ID" value="PZP56571.1"/>
    <property type="molecule type" value="Genomic_DNA"/>
</dbReference>
<proteinExistence type="predicted"/>
<protein>
    <submittedName>
        <fullName evidence="1">Uncharacterized protein</fullName>
    </submittedName>
</protein>
<evidence type="ECO:0000313" key="1">
    <source>
        <dbReference type="EMBL" id="PZP56571.1"/>
    </source>
</evidence>
<dbReference type="AlphaFoldDB" id="A0A2W5FKU9"/>
<comment type="caution">
    <text evidence="1">The sequence shown here is derived from an EMBL/GenBank/DDBJ whole genome shotgun (WGS) entry which is preliminary data.</text>
</comment>